<dbReference type="EMBL" id="JBFPER010000001">
    <property type="protein sequence ID" value="MEX0381254.1"/>
    <property type="molecule type" value="Genomic_DNA"/>
</dbReference>
<evidence type="ECO:0000256" key="6">
    <source>
        <dbReference type="ARBA" id="ARBA00013647"/>
    </source>
</evidence>
<protein>
    <recommendedName>
        <fullName evidence="6 9">Aminopyrimidine aminohydrolase</fullName>
        <ecNumber evidence="5 9">3.5.99.2</ecNumber>
    </recommendedName>
</protein>
<evidence type="ECO:0000313" key="12">
    <source>
        <dbReference type="Proteomes" id="UP001556617"/>
    </source>
</evidence>
<dbReference type="InterPro" id="IPR016084">
    <property type="entry name" value="Haem_Oase-like_multi-hlx"/>
</dbReference>
<accession>A0ABV3S5Y5</accession>
<comment type="catalytic activity">
    <reaction evidence="1 9">
        <text>4-amino-5-aminomethyl-2-methylpyrimidine + H2O = 4-amino-5-hydroxymethyl-2-methylpyrimidine + NH4(+)</text>
        <dbReference type="Rhea" id="RHEA:31799"/>
        <dbReference type="ChEBI" id="CHEBI:15377"/>
        <dbReference type="ChEBI" id="CHEBI:16892"/>
        <dbReference type="ChEBI" id="CHEBI:28938"/>
        <dbReference type="ChEBI" id="CHEBI:63416"/>
        <dbReference type="EC" id="3.5.99.2"/>
    </reaction>
</comment>
<sequence length="222" mass="25400">MTFSEDVLTRAQPMMAAIMAHPFVQGIANGKVSDDTLNYYVEQDEHYLKDYLQVTALTLTKTDNADDIARLLETAQFVSNESKAHEVMLNITGHHVADWRRSPDTQLYTDHMYTSAYHGTYADAIAVLLPCAWSYGVIGSELVSQGANNEANPLKEWIEIYAPQAGDAIDYNAWRFDALERAVANFSDSQKEHVAQTFLKSLEMEWRFWEAAWQQTQWQFEF</sequence>
<keyword evidence="9 11" id="KW-0378">Hydrolase</keyword>
<dbReference type="Proteomes" id="UP001556617">
    <property type="component" value="Unassembled WGS sequence"/>
</dbReference>
<dbReference type="InterPro" id="IPR050967">
    <property type="entry name" value="Thiamine_Salvage_TenA"/>
</dbReference>
<name>A0ABV3S5Y5_9LACO</name>
<evidence type="ECO:0000256" key="7">
    <source>
        <dbReference type="ARBA" id="ARBA00022977"/>
    </source>
</evidence>
<comment type="catalytic activity">
    <reaction evidence="8 9">
        <text>thiamine + H2O = 5-(2-hydroxyethyl)-4-methylthiazole + 4-amino-5-hydroxymethyl-2-methylpyrimidine + H(+)</text>
        <dbReference type="Rhea" id="RHEA:17509"/>
        <dbReference type="ChEBI" id="CHEBI:15377"/>
        <dbReference type="ChEBI" id="CHEBI:15378"/>
        <dbReference type="ChEBI" id="CHEBI:16892"/>
        <dbReference type="ChEBI" id="CHEBI:17957"/>
        <dbReference type="ChEBI" id="CHEBI:18385"/>
        <dbReference type="EC" id="3.5.99.2"/>
    </reaction>
</comment>
<keyword evidence="7 9" id="KW-0784">Thiamine biosynthesis</keyword>
<evidence type="ECO:0000256" key="2">
    <source>
        <dbReference type="ARBA" id="ARBA00004948"/>
    </source>
</evidence>
<gene>
    <name evidence="11" type="primary">tenA</name>
    <name evidence="11" type="ORF">AB3K24_07795</name>
</gene>
<evidence type="ECO:0000256" key="3">
    <source>
        <dbReference type="ARBA" id="ARBA00010264"/>
    </source>
</evidence>
<dbReference type="PANTHER" id="PTHR43198:SF2">
    <property type="entry name" value="SI:CH1073-67J19.1-RELATED"/>
    <property type="match status" value="1"/>
</dbReference>
<comment type="pathway">
    <text evidence="2 9">Cofactor biosynthesis; thiamine diphosphate biosynthesis.</text>
</comment>
<dbReference type="InterPro" id="IPR004305">
    <property type="entry name" value="Thiaminase-2/PQQC"/>
</dbReference>
<dbReference type="Pfam" id="PF03070">
    <property type="entry name" value="TENA_THI-4"/>
    <property type="match status" value="1"/>
</dbReference>
<comment type="caution">
    <text evidence="11">The sequence shown here is derived from an EMBL/GenBank/DDBJ whole genome shotgun (WGS) entry which is preliminary data.</text>
</comment>
<reference evidence="11 12" key="1">
    <citation type="submission" date="2024-07" db="EMBL/GenBank/DDBJ databases">
        <authorList>
            <person name="Yun M."/>
        </authorList>
    </citation>
    <scope>NUCLEOTIDE SEQUENCE [LARGE SCALE GENOMIC DNA]</scope>
    <source>
        <strain evidence="11 12">MS01</strain>
    </source>
</reference>
<dbReference type="InterPro" id="IPR027574">
    <property type="entry name" value="Thiaminase_II"/>
</dbReference>
<comment type="subunit">
    <text evidence="4">Homotetramer.</text>
</comment>
<dbReference type="EC" id="3.5.99.2" evidence="5 9"/>
<dbReference type="RefSeq" id="WP_367974890.1">
    <property type="nucleotide sequence ID" value="NZ_JBFPEQ010000001.1"/>
</dbReference>
<evidence type="ECO:0000256" key="1">
    <source>
        <dbReference type="ARBA" id="ARBA00001881"/>
    </source>
</evidence>
<dbReference type="Gene3D" id="1.20.910.10">
    <property type="entry name" value="Heme oxygenase-like"/>
    <property type="match status" value="1"/>
</dbReference>
<proteinExistence type="inferred from homology"/>
<evidence type="ECO:0000256" key="8">
    <source>
        <dbReference type="ARBA" id="ARBA00048337"/>
    </source>
</evidence>
<comment type="function">
    <text evidence="9">Catalyzes an amino-pyrimidine hydrolysis reaction at the C5' of the pyrimidine moiety of thiamine compounds, a reaction that is part of a thiamine salvage pathway.</text>
</comment>
<evidence type="ECO:0000259" key="10">
    <source>
        <dbReference type="Pfam" id="PF03070"/>
    </source>
</evidence>
<dbReference type="GO" id="GO:0050334">
    <property type="term" value="F:thiaminase activity"/>
    <property type="evidence" value="ECO:0007669"/>
    <property type="project" value="UniProtKB-EC"/>
</dbReference>
<organism evidence="11 12">
    <name type="scientific">Leuconostoc aquikimchii</name>
    <dbReference type="NCBI Taxonomy" id="3236804"/>
    <lineage>
        <taxon>Bacteria</taxon>
        <taxon>Bacillati</taxon>
        <taxon>Bacillota</taxon>
        <taxon>Bacilli</taxon>
        <taxon>Lactobacillales</taxon>
        <taxon>Lactobacillaceae</taxon>
        <taxon>Leuconostoc</taxon>
    </lineage>
</organism>
<dbReference type="SUPFAM" id="SSF48613">
    <property type="entry name" value="Heme oxygenase-like"/>
    <property type="match status" value="1"/>
</dbReference>
<dbReference type="PANTHER" id="PTHR43198">
    <property type="entry name" value="BIFUNCTIONAL TH2 PROTEIN"/>
    <property type="match status" value="1"/>
</dbReference>
<evidence type="ECO:0000313" key="11">
    <source>
        <dbReference type="EMBL" id="MEX0381254.1"/>
    </source>
</evidence>
<evidence type="ECO:0000256" key="5">
    <source>
        <dbReference type="ARBA" id="ARBA00012684"/>
    </source>
</evidence>
<comment type="similarity">
    <text evidence="3 9">Belongs to the TenA family.</text>
</comment>
<dbReference type="CDD" id="cd19360">
    <property type="entry name" value="TenA_C_SaTenA-like"/>
    <property type="match status" value="1"/>
</dbReference>
<dbReference type="NCBIfam" id="TIGR04306">
    <property type="entry name" value="salvage_TenA"/>
    <property type="match status" value="1"/>
</dbReference>
<keyword evidence="12" id="KW-1185">Reference proteome</keyword>
<evidence type="ECO:0000256" key="4">
    <source>
        <dbReference type="ARBA" id="ARBA00011881"/>
    </source>
</evidence>
<evidence type="ECO:0000256" key="9">
    <source>
        <dbReference type="RuleBase" id="RU363093"/>
    </source>
</evidence>
<feature type="domain" description="Thiaminase-2/PQQC" evidence="10">
    <location>
        <begin position="10"/>
        <end position="214"/>
    </location>
</feature>